<dbReference type="AlphaFoldDB" id="A0A5N5QTV8"/>
<feature type="compositionally biased region" description="Low complexity" evidence="1">
    <location>
        <begin position="420"/>
        <end position="429"/>
    </location>
</feature>
<name>A0A5N5QTV8_9AGAM</name>
<accession>A0A5N5QTV8</accession>
<keyword evidence="3" id="KW-1185">Reference proteome</keyword>
<evidence type="ECO:0000313" key="3">
    <source>
        <dbReference type="Proteomes" id="UP000383932"/>
    </source>
</evidence>
<organism evidence="2 3">
    <name type="scientific">Ceratobasidium theobromae</name>
    <dbReference type="NCBI Taxonomy" id="1582974"/>
    <lineage>
        <taxon>Eukaryota</taxon>
        <taxon>Fungi</taxon>
        <taxon>Dikarya</taxon>
        <taxon>Basidiomycota</taxon>
        <taxon>Agaricomycotina</taxon>
        <taxon>Agaricomycetes</taxon>
        <taxon>Cantharellales</taxon>
        <taxon>Ceratobasidiaceae</taxon>
        <taxon>Ceratobasidium</taxon>
    </lineage>
</organism>
<dbReference type="OrthoDB" id="3357341at2759"/>
<gene>
    <name evidence="2" type="ORF">CTheo_1626</name>
</gene>
<feature type="region of interest" description="Disordered" evidence="1">
    <location>
        <begin position="351"/>
        <end position="514"/>
    </location>
</feature>
<evidence type="ECO:0000313" key="2">
    <source>
        <dbReference type="EMBL" id="KAB5594993.1"/>
    </source>
</evidence>
<reference evidence="2 3" key="1">
    <citation type="journal article" date="2019" name="Fungal Biol. Biotechnol.">
        <title>Draft genome sequence of fastidious pathogen Ceratobasidium theobromae, which causes vascular-streak dieback in Theobroma cacao.</title>
        <authorList>
            <person name="Ali S.S."/>
            <person name="Asman A."/>
            <person name="Shao J."/>
            <person name="Firmansyah A.P."/>
            <person name="Susilo A.W."/>
            <person name="Rosmana A."/>
            <person name="McMahon P."/>
            <person name="Junaid M."/>
            <person name="Guest D."/>
            <person name="Kheng T.Y."/>
            <person name="Meinhardt L.W."/>
            <person name="Bailey B.A."/>
        </authorList>
    </citation>
    <scope>NUCLEOTIDE SEQUENCE [LARGE SCALE GENOMIC DNA]</scope>
    <source>
        <strain evidence="2 3">CT2</strain>
    </source>
</reference>
<dbReference type="Proteomes" id="UP000383932">
    <property type="component" value="Unassembled WGS sequence"/>
</dbReference>
<proteinExistence type="predicted"/>
<evidence type="ECO:0000256" key="1">
    <source>
        <dbReference type="SAM" id="MobiDB-lite"/>
    </source>
</evidence>
<feature type="compositionally biased region" description="Polar residues" evidence="1">
    <location>
        <begin position="486"/>
        <end position="504"/>
    </location>
</feature>
<feature type="compositionally biased region" description="Polar residues" evidence="1">
    <location>
        <begin position="388"/>
        <end position="416"/>
    </location>
</feature>
<sequence length="599" mass="65685">MPPPLDKNLYTLTIEDSKEETGATDLFDTDGVALYRRRWGDSKEGSYAINVFGQYLGGTHVTNPLTLHVDPLSDSLLATVTAPNATSKNKVIELHNPTIIVELTFTGRLSFKWSFVWEEHEFEWKKEECFILRKPDPPVLIAVTEPEKKNKKGIVQFLDYNLSRFDINDRKGLEVLLVASLLSFQDQTEEYRARAAAGEAASGGLRAYQSSNSGSTPVLPPKPGEALVVKLQSRHKREPNEIVVGSEGAVDEYVDLACNLLQDDSMMFIMIRALDASQVQRVVQVAEETKRTRRRARYEEELHQYLRYEDEQAKGPKVIKLDGPDSMKSYKPPQTLTIHLSKIAMPELVPKPSTKVSQKPPAARQPSPPHEPSTGPNVLKSKRASPSGGKSPSGNRNSIMGNLNFVASNKGSSSGVINAPQPQQLQPRPGGVSAHNPYNPYGRRQRPNDPALENATLGSNSHKPSRHPSGATPLTAYGESPPGGYPQSSHRTGESGESASQPSTIHDLVKDGPPAEYPIGDEAQIDIDWWSEASQLILRLAHVQIVTIEDDLHQPRIQPTAGAAESMPCRTISTAETGRDRSVVSGTHAQAPLSLSYQA</sequence>
<dbReference type="EMBL" id="SSOP01000014">
    <property type="protein sequence ID" value="KAB5594993.1"/>
    <property type="molecule type" value="Genomic_DNA"/>
</dbReference>
<comment type="caution">
    <text evidence="2">The sequence shown here is derived from an EMBL/GenBank/DDBJ whole genome shotgun (WGS) entry which is preliminary data.</text>
</comment>
<protein>
    <submittedName>
        <fullName evidence="2">Uncharacterized protein</fullName>
    </submittedName>
</protein>